<sequence length="255" mass="27549">MQSHEIDYKIVGNDIQLVEIELDPGETVIAEAGAMLYMEDGISFDSKMGDGSNPRAGFFDKVLSAGSRLLTGESLFITHFTNQGWGKKHVAFSAPYPGTIIPINLPDHRGSLIVQKDAFLCAALGTKISMRFNKKIGAGFFGGEGFILQTLQGDGKVFIHAGGTIIERQLNNEVIRVDTGCVVGFEESIDFDIQQAGGLRSMVFGGEGLFLATLRGTGKVWLQSMPIRKLVAQLSTFGPNSRKEASGGLLNNIFE</sequence>
<dbReference type="InterPro" id="IPR036983">
    <property type="entry name" value="AIM24_sf"/>
</dbReference>
<dbReference type="EMBL" id="AP018694">
    <property type="protein sequence ID" value="BBE18927.1"/>
    <property type="molecule type" value="Genomic_DNA"/>
</dbReference>
<dbReference type="InterPro" id="IPR016031">
    <property type="entry name" value="Trp_RNA-bd_attenuator-like_dom"/>
</dbReference>
<organism evidence="1 2">
    <name type="scientific">Aquipluma nitroreducens</name>
    <dbReference type="NCBI Taxonomy" id="2010828"/>
    <lineage>
        <taxon>Bacteria</taxon>
        <taxon>Pseudomonadati</taxon>
        <taxon>Bacteroidota</taxon>
        <taxon>Bacteroidia</taxon>
        <taxon>Marinilabiliales</taxon>
        <taxon>Prolixibacteraceae</taxon>
        <taxon>Aquipluma</taxon>
    </lineage>
</organism>
<dbReference type="PANTHER" id="PTHR43657:SF1">
    <property type="entry name" value="ALTERED INHERITANCE OF MITOCHONDRIA PROTEIN 24, MITOCHONDRIAL"/>
    <property type="match status" value="1"/>
</dbReference>
<name>A0A5K7SBT9_9BACT</name>
<evidence type="ECO:0000313" key="2">
    <source>
        <dbReference type="Proteomes" id="UP001193389"/>
    </source>
</evidence>
<dbReference type="KEGG" id="anf:AQPE_3097"/>
<dbReference type="NCBIfam" id="TIGR00266">
    <property type="entry name" value="TIGR00266 family protein"/>
    <property type="match status" value="1"/>
</dbReference>
<dbReference type="AlphaFoldDB" id="A0A5K7SBT9"/>
<evidence type="ECO:0000313" key="1">
    <source>
        <dbReference type="EMBL" id="BBE18927.1"/>
    </source>
</evidence>
<dbReference type="PANTHER" id="PTHR43657">
    <property type="entry name" value="TRYPTOPHAN RNA-BINDING ATTENUATOR PROTEIN-LIKE PROTEIN"/>
    <property type="match status" value="1"/>
</dbReference>
<dbReference type="InterPro" id="IPR002838">
    <property type="entry name" value="AIM24"/>
</dbReference>
<dbReference type="RefSeq" id="WP_318347215.1">
    <property type="nucleotide sequence ID" value="NZ_AP018694.1"/>
</dbReference>
<reference evidence="1" key="1">
    <citation type="journal article" date="2020" name="Int. J. Syst. Evol. Microbiol.">
        <title>Aquipluma nitroreducens gen. nov. sp. nov., a novel facultatively anaerobic bacterium isolated from a freshwater lake.</title>
        <authorList>
            <person name="Watanabe M."/>
            <person name="Kojima H."/>
            <person name="Fukui M."/>
        </authorList>
    </citation>
    <scope>NUCLEOTIDE SEQUENCE</scope>
    <source>
        <strain evidence="1">MeG22</strain>
    </source>
</reference>
<accession>A0A5K7SBT9</accession>
<dbReference type="Proteomes" id="UP001193389">
    <property type="component" value="Chromosome"/>
</dbReference>
<dbReference type="SUPFAM" id="SSF51219">
    <property type="entry name" value="TRAP-like"/>
    <property type="match status" value="1"/>
</dbReference>
<protein>
    <submittedName>
        <fullName evidence="1">DUF124 domain-containing protein</fullName>
    </submittedName>
</protein>
<dbReference type="Pfam" id="PF01987">
    <property type="entry name" value="AIM24"/>
    <property type="match status" value="1"/>
</dbReference>
<keyword evidence="2" id="KW-1185">Reference proteome</keyword>
<proteinExistence type="predicted"/>
<dbReference type="Gene3D" id="3.60.160.10">
    <property type="entry name" value="Mitochondrial biogenesis AIM24"/>
    <property type="match status" value="1"/>
</dbReference>
<gene>
    <name evidence="1" type="ORF">AQPE_3097</name>
</gene>